<keyword evidence="2" id="KW-0418">Kinase</keyword>
<organism evidence="2 3">
    <name type="scientific">Nocardioides jiangsuensis</name>
    <dbReference type="NCBI Taxonomy" id="2866161"/>
    <lineage>
        <taxon>Bacteria</taxon>
        <taxon>Bacillati</taxon>
        <taxon>Actinomycetota</taxon>
        <taxon>Actinomycetes</taxon>
        <taxon>Propionibacteriales</taxon>
        <taxon>Nocardioidaceae</taxon>
        <taxon>Nocardioides</taxon>
    </lineage>
</organism>
<gene>
    <name evidence="2" type="ORF">K1X13_09110</name>
</gene>
<keyword evidence="3" id="KW-1185">Reference proteome</keyword>
<dbReference type="PANTHER" id="PTHR47197:SF3">
    <property type="entry name" value="DIHYDRO-HEME D1 DEHYDROGENASE"/>
    <property type="match status" value="1"/>
</dbReference>
<keyword evidence="2" id="KW-0723">Serine/threonine-protein kinase</keyword>
<accession>A0ABS7RIV4</accession>
<dbReference type="InterPro" id="IPR011045">
    <property type="entry name" value="N2O_reductase_N"/>
</dbReference>
<dbReference type="EMBL" id="JAIEZQ010000002">
    <property type="protein sequence ID" value="MBY9074975.1"/>
    <property type="molecule type" value="Genomic_DNA"/>
</dbReference>
<evidence type="ECO:0000313" key="2">
    <source>
        <dbReference type="EMBL" id="MBY9074975.1"/>
    </source>
</evidence>
<protein>
    <submittedName>
        <fullName evidence="2">Serine/threonine protein kinase</fullName>
    </submittedName>
</protein>
<name>A0ABS7RIV4_9ACTN</name>
<evidence type="ECO:0000313" key="3">
    <source>
        <dbReference type="Proteomes" id="UP000754710"/>
    </source>
</evidence>
<comment type="caution">
    <text evidence="2">The sequence shown here is derived from an EMBL/GenBank/DDBJ whole genome shotgun (WGS) entry which is preliminary data.</text>
</comment>
<dbReference type="RefSeq" id="WP_221024786.1">
    <property type="nucleotide sequence ID" value="NZ_JAIEZQ010000002.1"/>
</dbReference>
<feature type="chain" id="PRO_5046426533" evidence="1">
    <location>
        <begin position="20"/>
        <end position="434"/>
    </location>
</feature>
<keyword evidence="2" id="KW-0808">Transferase</keyword>
<dbReference type="SUPFAM" id="SSF50974">
    <property type="entry name" value="Nitrous oxide reductase, N-terminal domain"/>
    <property type="match status" value="1"/>
</dbReference>
<evidence type="ECO:0000256" key="1">
    <source>
        <dbReference type="SAM" id="SignalP"/>
    </source>
</evidence>
<keyword evidence="1" id="KW-0732">Signal</keyword>
<dbReference type="InterPro" id="IPR051200">
    <property type="entry name" value="Host-pathogen_enzymatic-act"/>
</dbReference>
<proteinExistence type="predicted"/>
<reference evidence="2 3" key="1">
    <citation type="submission" date="2021-08" db="EMBL/GenBank/DDBJ databases">
        <title>Nocardioides bacterium WL0053 sp. nov., isolated from the sediment.</title>
        <authorList>
            <person name="Wang L."/>
            <person name="Zhang D."/>
            <person name="Zhang A."/>
        </authorList>
    </citation>
    <scope>NUCLEOTIDE SEQUENCE [LARGE SCALE GENOMIC DNA]</scope>
    <source>
        <strain evidence="2 3">WL0053</strain>
    </source>
</reference>
<feature type="signal peptide" evidence="1">
    <location>
        <begin position="1"/>
        <end position="19"/>
    </location>
</feature>
<dbReference type="Proteomes" id="UP000754710">
    <property type="component" value="Unassembled WGS sequence"/>
</dbReference>
<sequence>MRGRAVLVAVLAMAAAASAVPAVEAETSRRTVQTTSATAAVRDVMFVGNNWDGTATVVDAHTHRKIKTIDTIPDADARMREIVADPARLGFFLAIQQAIGEGHNQYTDDMFTTHDGRLVAVSRPSFADVVGIDLATNRIRWRFPMEGYRADHMGVSPDGRRLLVSDSTANKVHELDLATGRKLREFPSGDTPHENTYTADGERIFHASIGRVYTPTDRGGLEGDTSKGRRYLQIVRNDDFEILRRWDMGKELAEAGYPDMSSAVRPMAVAPDERFVYLQVSFHHGFVEFDTRARDRRRTYPGEPLRGKVRRVAYLPDRTGGLPREQYVLDSAHHGLAMNAAGTKLCAAGTMSDYAAIVSRETFRRRVVAVGPKPYWSTNGPDGDECWVSVSGNDTVVVLDYRTAERLRTLRVGDHPQRVRAGYVDRDIVRAWRS</sequence>
<dbReference type="PANTHER" id="PTHR47197">
    <property type="entry name" value="PROTEIN NIRF"/>
    <property type="match status" value="1"/>
</dbReference>
<dbReference type="InterPro" id="IPR015943">
    <property type="entry name" value="WD40/YVTN_repeat-like_dom_sf"/>
</dbReference>
<dbReference type="Gene3D" id="2.130.10.10">
    <property type="entry name" value="YVTN repeat-like/Quinoprotein amine dehydrogenase"/>
    <property type="match status" value="2"/>
</dbReference>
<dbReference type="GO" id="GO:0004674">
    <property type="term" value="F:protein serine/threonine kinase activity"/>
    <property type="evidence" value="ECO:0007669"/>
    <property type="project" value="UniProtKB-KW"/>
</dbReference>